<name>A0A7G2C1H7_9TRYP</name>
<dbReference type="CDD" id="cd06008">
    <property type="entry name" value="NF-X1-zinc-finger"/>
    <property type="match status" value="2"/>
</dbReference>
<evidence type="ECO:0000259" key="10">
    <source>
        <dbReference type="SMART" id="SM00438"/>
    </source>
</evidence>
<reference evidence="11 12" key="1">
    <citation type="submission" date="2020-08" db="EMBL/GenBank/DDBJ databases">
        <authorList>
            <person name="Newling K."/>
            <person name="Davey J."/>
            <person name="Forrester S."/>
        </authorList>
    </citation>
    <scope>NUCLEOTIDE SEQUENCE [LARGE SCALE GENOMIC DNA]</scope>
    <source>
        <strain evidence="12">Crithidia deanei Carvalho (ATCC PRA-265)</strain>
    </source>
</reference>
<dbReference type="SMART" id="SM00438">
    <property type="entry name" value="ZnF_NFX"/>
    <property type="match status" value="8"/>
</dbReference>
<feature type="domain" description="NF-X1-type" evidence="10">
    <location>
        <begin position="515"/>
        <end position="534"/>
    </location>
</feature>
<feature type="domain" description="NF-X1-type" evidence="10">
    <location>
        <begin position="239"/>
        <end position="258"/>
    </location>
</feature>
<dbReference type="GO" id="GO:0000981">
    <property type="term" value="F:DNA-binding transcription factor activity, RNA polymerase II-specific"/>
    <property type="evidence" value="ECO:0007669"/>
    <property type="project" value="TreeGrafter"/>
</dbReference>
<dbReference type="InterPro" id="IPR019786">
    <property type="entry name" value="Zinc_finger_PHD-type_CS"/>
</dbReference>
<dbReference type="PANTHER" id="PTHR12360">
    <property type="entry name" value="NUCLEAR TRANSCRIPTION FACTOR, X-BOX BINDING 1 NFX1"/>
    <property type="match status" value="1"/>
</dbReference>
<dbReference type="VEuPathDB" id="TriTrypDB:ADEAN_000082600"/>
<evidence type="ECO:0000256" key="2">
    <source>
        <dbReference type="ARBA" id="ARBA00007269"/>
    </source>
</evidence>
<keyword evidence="9" id="KW-0539">Nucleus</keyword>
<dbReference type="Pfam" id="PF01422">
    <property type="entry name" value="zf-NF-X1"/>
    <property type="match status" value="7"/>
</dbReference>
<dbReference type="GO" id="GO:0000977">
    <property type="term" value="F:RNA polymerase II transcription regulatory region sequence-specific DNA binding"/>
    <property type="evidence" value="ECO:0007669"/>
    <property type="project" value="TreeGrafter"/>
</dbReference>
<proteinExistence type="inferred from homology"/>
<feature type="domain" description="NF-X1-type" evidence="10">
    <location>
        <begin position="459"/>
        <end position="478"/>
    </location>
</feature>
<keyword evidence="8" id="KW-0804">Transcription</keyword>
<feature type="domain" description="NF-X1-type" evidence="10">
    <location>
        <begin position="297"/>
        <end position="316"/>
    </location>
</feature>
<keyword evidence="12" id="KW-1185">Reference proteome</keyword>
<dbReference type="PANTHER" id="PTHR12360:SF12">
    <property type="entry name" value="TRANSCRIPTIONAL REPRESSOR NF-X1"/>
    <property type="match status" value="1"/>
</dbReference>
<feature type="domain" description="NF-X1-type" evidence="10">
    <location>
        <begin position="185"/>
        <end position="204"/>
    </location>
</feature>
<keyword evidence="7" id="KW-0805">Transcription regulation</keyword>
<evidence type="ECO:0000313" key="12">
    <source>
        <dbReference type="Proteomes" id="UP000515908"/>
    </source>
</evidence>
<dbReference type="PROSITE" id="PS01359">
    <property type="entry name" value="ZF_PHD_1"/>
    <property type="match status" value="1"/>
</dbReference>
<organism evidence="11 12">
    <name type="scientific">Angomonas deanei</name>
    <dbReference type="NCBI Taxonomy" id="59799"/>
    <lineage>
        <taxon>Eukaryota</taxon>
        <taxon>Discoba</taxon>
        <taxon>Euglenozoa</taxon>
        <taxon>Kinetoplastea</taxon>
        <taxon>Metakinetoplastina</taxon>
        <taxon>Trypanosomatida</taxon>
        <taxon>Trypanosomatidae</taxon>
        <taxon>Strigomonadinae</taxon>
        <taxon>Angomonas</taxon>
    </lineage>
</organism>
<keyword evidence="5" id="KW-0863">Zinc-finger</keyword>
<dbReference type="AlphaFoldDB" id="A0A7G2C1H7"/>
<comment type="similarity">
    <text evidence="2">Belongs to the NFX1 family.</text>
</comment>
<sequence>MDGSNLIKELSSQLSSGTYECSVCSECVMLGQPLWYCRSCYGVFHLGCIATWVENQKREREKLLQVTSYANYDSRLDSKFRCPLCQSHNDINTTERYTCYCGKTDNPKPDALVVLGSCGQACERKHGDPNCVHRCVLMCHPGKCPPCTRTRIQKCYCGKSEKTVGCSSEIYGYECEQVCGKPLSCGSHTCTAECHEGPCPNCRVLQEVTCHCGAHSKKVRCGEGKSYSCGKVCRKKRDCGNHECGVLCHEGACQPCLRTPARQKFCPCGKTRLKVERTSCLDPVPTCGLVCEIPLACGHLCWLTCHDETPCAPCREMIEEKCPCGNKQLRYPCFCTYLDPSEWEAAAKVTGAPPESIPSSWPAKCNRPCRKNLSCNKHKCGEVCCTDTEHNCYQICSKKLSCGEHVCGQLCHAGPCPRCQHDSYERLYCRCHHSWIEPPVPCGTKPPRCNHPCSIPRPCGHPPNHPCHIEPECPPCVVLMEKNCSSHNSPMPYHMPCSKEQITCGKPCHKPLTCCGNTCKLLCHAGECKHKCTNAYPSFAEMAKK</sequence>
<comment type="subcellular location">
    <subcellularLocation>
        <location evidence="1">Nucleus</location>
    </subcellularLocation>
</comment>
<evidence type="ECO:0000256" key="4">
    <source>
        <dbReference type="ARBA" id="ARBA00022737"/>
    </source>
</evidence>
<evidence type="ECO:0000256" key="1">
    <source>
        <dbReference type="ARBA" id="ARBA00004123"/>
    </source>
</evidence>
<gene>
    <name evidence="11" type="ORF">ADEAN_000082600</name>
</gene>
<dbReference type="GO" id="GO:0005634">
    <property type="term" value="C:nucleus"/>
    <property type="evidence" value="ECO:0007669"/>
    <property type="project" value="UniProtKB-SubCell"/>
</dbReference>
<evidence type="ECO:0000313" key="11">
    <source>
        <dbReference type="EMBL" id="CAD2213385.1"/>
    </source>
</evidence>
<protein>
    <submittedName>
        <fullName evidence="11">NF-X1 type zinc finger containing protein, putative</fullName>
    </submittedName>
</protein>
<dbReference type="Proteomes" id="UP000515908">
    <property type="component" value="Chromosome 01"/>
</dbReference>
<evidence type="ECO:0000256" key="8">
    <source>
        <dbReference type="ARBA" id="ARBA00023163"/>
    </source>
</evidence>
<feature type="domain" description="NF-X1-type" evidence="10">
    <location>
        <begin position="131"/>
        <end position="149"/>
    </location>
</feature>
<keyword evidence="3" id="KW-0479">Metal-binding</keyword>
<evidence type="ECO:0000256" key="3">
    <source>
        <dbReference type="ARBA" id="ARBA00022723"/>
    </source>
</evidence>
<evidence type="ECO:0000256" key="5">
    <source>
        <dbReference type="ARBA" id="ARBA00022771"/>
    </source>
</evidence>
<evidence type="ECO:0000256" key="6">
    <source>
        <dbReference type="ARBA" id="ARBA00022833"/>
    </source>
</evidence>
<feature type="domain" description="NF-X1-type" evidence="10">
    <location>
        <begin position="402"/>
        <end position="421"/>
    </location>
</feature>
<dbReference type="InterPro" id="IPR034078">
    <property type="entry name" value="NFX1_fam"/>
</dbReference>
<accession>A0A7G2C1H7</accession>
<keyword evidence="6" id="KW-0862">Zinc</keyword>
<dbReference type="EMBL" id="LR877145">
    <property type="protein sequence ID" value="CAD2213385.1"/>
    <property type="molecule type" value="Genomic_DNA"/>
</dbReference>
<keyword evidence="4" id="KW-0677">Repeat</keyword>
<dbReference type="GO" id="GO:0008270">
    <property type="term" value="F:zinc ion binding"/>
    <property type="evidence" value="ECO:0007669"/>
    <property type="project" value="UniProtKB-KW"/>
</dbReference>
<evidence type="ECO:0000256" key="7">
    <source>
        <dbReference type="ARBA" id="ARBA00023015"/>
    </source>
</evidence>
<dbReference type="InterPro" id="IPR000967">
    <property type="entry name" value="Znf_NFX1"/>
</dbReference>
<feature type="domain" description="NF-X1-type" evidence="10">
    <location>
        <begin position="375"/>
        <end position="394"/>
    </location>
</feature>
<evidence type="ECO:0000256" key="9">
    <source>
        <dbReference type="ARBA" id="ARBA00023242"/>
    </source>
</evidence>